<comment type="caution">
    <text evidence="2">The sequence shown here is derived from an EMBL/GenBank/DDBJ whole genome shotgun (WGS) entry which is preliminary data.</text>
</comment>
<reference evidence="3" key="1">
    <citation type="journal article" date="2019" name="Int. J. Syst. Evol. Microbiol.">
        <title>The Global Catalogue of Microorganisms (GCM) 10K type strain sequencing project: providing services to taxonomists for standard genome sequencing and annotation.</title>
        <authorList>
            <consortium name="The Broad Institute Genomics Platform"/>
            <consortium name="The Broad Institute Genome Sequencing Center for Infectious Disease"/>
            <person name="Wu L."/>
            <person name="Ma J."/>
        </authorList>
    </citation>
    <scope>NUCLEOTIDE SEQUENCE [LARGE SCALE GENOMIC DNA]</scope>
    <source>
        <strain evidence="3">CCUG 61485</strain>
    </source>
</reference>
<gene>
    <name evidence="2" type="ORF">ACFQ39_09490</name>
</gene>
<sequence>MGYFDKEFSKRQLLFMGLFFDLIGMISYVFPPIDIVWAPLSAWLMTKLHKGNLGKIGGIFSFVEEILPFDFIPSFTLVWMYKFYFKK</sequence>
<keyword evidence="3" id="KW-1185">Reference proteome</keyword>
<dbReference type="EMBL" id="JBHTMY010000003">
    <property type="protein sequence ID" value="MFD1315849.1"/>
    <property type="molecule type" value="Genomic_DNA"/>
</dbReference>
<organism evidence="2 3">
    <name type="scientific">Namhaeicola litoreus</name>
    <dbReference type="NCBI Taxonomy" id="1052145"/>
    <lineage>
        <taxon>Bacteria</taxon>
        <taxon>Pseudomonadati</taxon>
        <taxon>Bacteroidota</taxon>
        <taxon>Flavobacteriia</taxon>
        <taxon>Flavobacteriales</taxon>
        <taxon>Flavobacteriaceae</taxon>
        <taxon>Namhaeicola</taxon>
    </lineage>
</organism>
<evidence type="ECO:0000313" key="3">
    <source>
        <dbReference type="Proteomes" id="UP001597201"/>
    </source>
</evidence>
<feature type="transmembrane region" description="Helical" evidence="1">
    <location>
        <begin position="66"/>
        <end position="85"/>
    </location>
</feature>
<evidence type="ECO:0000313" key="2">
    <source>
        <dbReference type="EMBL" id="MFD1315849.1"/>
    </source>
</evidence>
<dbReference type="Proteomes" id="UP001597201">
    <property type="component" value="Unassembled WGS sequence"/>
</dbReference>
<accession>A0ABW3Y2G0</accession>
<keyword evidence="1" id="KW-1133">Transmembrane helix</keyword>
<proteinExistence type="predicted"/>
<protein>
    <submittedName>
        <fullName evidence="2">Uncharacterized protein</fullName>
    </submittedName>
</protein>
<keyword evidence="1" id="KW-0812">Transmembrane</keyword>
<feature type="transmembrane region" description="Helical" evidence="1">
    <location>
        <begin position="12"/>
        <end position="30"/>
    </location>
</feature>
<evidence type="ECO:0000256" key="1">
    <source>
        <dbReference type="SAM" id="Phobius"/>
    </source>
</evidence>
<name>A0ABW3Y2G0_9FLAO</name>
<dbReference type="RefSeq" id="WP_377178414.1">
    <property type="nucleotide sequence ID" value="NZ_JBHTMY010000003.1"/>
</dbReference>
<keyword evidence="1" id="KW-0472">Membrane</keyword>